<dbReference type="Pfam" id="PF01877">
    <property type="entry name" value="RNA_binding"/>
    <property type="match status" value="1"/>
</dbReference>
<name>A0A075H4T2_9ARCH</name>
<organism evidence="1">
    <name type="scientific">uncultured marine thaumarchaeote KM3_37_D10</name>
    <dbReference type="NCBI Taxonomy" id="1456137"/>
    <lineage>
        <taxon>Archaea</taxon>
        <taxon>Nitrososphaerota</taxon>
        <taxon>environmental samples</taxon>
    </lineage>
</organism>
<dbReference type="InterPro" id="IPR022803">
    <property type="entry name" value="Ribosomal_uL5_dom_sf"/>
</dbReference>
<proteinExistence type="predicted"/>
<dbReference type="Gene3D" id="3.30.1440.10">
    <property type="match status" value="1"/>
</dbReference>
<accession>A0A075H4T2</accession>
<dbReference type="InterPro" id="IPR002739">
    <property type="entry name" value="PAB1135-like"/>
</dbReference>
<dbReference type="PANTHER" id="PTHR38816:SF1">
    <property type="entry name" value="EXOSOME SUBUNIT"/>
    <property type="match status" value="1"/>
</dbReference>
<dbReference type="EMBL" id="KF900864">
    <property type="protein sequence ID" value="AIF09492.1"/>
    <property type="molecule type" value="Genomic_DNA"/>
</dbReference>
<dbReference type="PANTHER" id="PTHR38816">
    <property type="entry name" value="EXOSOME SUBUNIT, DUF54 FAMILY-RELATED"/>
    <property type="match status" value="1"/>
</dbReference>
<evidence type="ECO:0000313" key="1">
    <source>
        <dbReference type="EMBL" id="AIF09492.1"/>
    </source>
</evidence>
<reference evidence="1" key="1">
    <citation type="journal article" date="2014" name="Genome Biol. Evol.">
        <title>Pangenome evidence for extensive interdomain horizontal transfer affecting lineage core and shell genes in uncultured planktonic thaumarchaeota and euryarchaeota.</title>
        <authorList>
            <person name="Deschamps P."/>
            <person name="Zivanovic Y."/>
            <person name="Moreira D."/>
            <person name="Rodriguez-Valera F."/>
            <person name="Lopez-Garcia P."/>
        </authorList>
    </citation>
    <scope>NUCLEOTIDE SEQUENCE</scope>
</reference>
<dbReference type="SUPFAM" id="SSF55282">
    <property type="entry name" value="RL5-like"/>
    <property type="match status" value="1"/>
</dbReference>
<sequence>MSNQIEVKIQVIIHATEDSEKILKSFSDIFNIEQDKFKIQSLTGHFENPILVISLTIKKILAEKFMAKLFSKMNKNDKDSISANLEEDITNSGLKIRISKQKLIRGKIVLEHEDAIKITIIIPVYIKKNSVKIYRQILKI</sequence>
<dbReference type="AlphaFoldDB" id="A0A075H4T2"/>
<protein>
    <submittedName>
        <fullName evidence="1">Putative exosome subunit</fullName>
    </submittedName>
</protein>